<dbReference type="InterPro" id="IPR001810">
    <property type="entry name" value="F-box_dom"/>
</dbReference>
<dbReference type="EMBL" id="JAKUCV010004294">
    <property type="protein sequence ID" value="KAJ4835798.1"/>
    <property type="molecule type" value="Genomic_DNA"/>
</dbReference>
<name>A0A9Q0JBW3_9ROSI</name>
<dbReference type="OrthoDB" id="1602831at2759"/>
<dbReference type="NCBIfam" id="TIGR01640">
    <property type="entry name" value="F_box_assoc_1"/>
    <property type="match status" value="1"/>
</dbReference>
<sequence>MEKQDSRPMVIMNDLPSQDMVEEILSGLPAKSLVRYMSVCKPWRTMIPDDPAFKALYSRKASARRCSYLIRTWDSSSRVRFSLLHNGTPLMVEKPVFNPFALRERDRFRIVGSHEGLVCILVLLDLDDFVFRKPSIYFWNPSINKVKPLKRFMYGGIDDVFGFGFSKEKNEHRIVRLIDYFCNRRWSRRRGVYVYSSRPDSWKKIDMVSSGLIRTEFCCIEQPTILDGAPHWLACKGNDPLFVGSSYASMIISFDFDTERFGYIAIPPGAVGRVGSSYDYHNAKVLGTLKGSLAFVYSIRNQELGFTEPEVWVLREYGVESSWTKVFSFQITMVVGLQGLGINGEVFLTSGEKGKKLIEVSDRGMVSRVWQLTSIVGELVPYTERLRKDTN</sequence>
<accession>A0A9Q0JBW3</accession>
<dbReference type="Gene3D" id="1.20.1280.50">
    <property type="match status" value="1"/>
</dbReference>
<feature type="domain" description="F-box associated beta-propeller type 1" evidence="2">
    <location>
        <begin position="133"/>
        <end position="362"/>
    </location>
</feature>
<evidence type="ECO:0000313" key="3">
    <source>
        <dbReference type="EMBL" id="KAJ4835798.1"/>
    </source>
</evidence>
<evidence type="ECO:0000313" key="4">
    <source>
        <dbReference type="Proteomes" id="UP001141552"/>
    </source>
</evidence>
<organism evidence="3 4">
    <name type="scientific">Turnera subulata</name>
    <dbReference type="NCBI Taxonomy" id="218843"/>
    <lineage>
        <taxon>Eukaryota</taxon>
        <taxon>Viridiplantae</taxon>
        <taxon>Streptophyta</taxon>
        <taxon>Embryophyta</taxon>
        <taxon>Tracheophyta</taxon>
        <taxon>Spermatophyta</taxon>
        <taxon>Magnoliopsida</taxon>
        <taxon>eudicotyledons</taxon>
        <taxon>Gunneridae</taxon>
        <taxon>Pentapetalae</taxon>
        <taxon>rosids</taxon>
        <taxon>fabids</taxon>
        <taxon>Malpighiales</taxon>
        <taxon>Passifloraceae</taxon>
        <taxon>Turnera</taxon>
    </lineage>
</organism>
<reference evidence="3" key="2">
    <citation type="journal article" date="2023" name="Plants (Basel)">
        <title>Annotation of the Turnera subulata (Passifloraceae) Draft Genome Reveals the S-Locus Evolved after the Divergence of Turneroideae from Passifloroideae in a Stepwise Manner.</title>
        <authorList>
            <person name="Henning P.M."/>
            <person name="Roalson E.H."/>
            <person name="Mir W."/>
            <person name="McCubbin A.G."/>
            <person name="Shore J.S."/>
        </authorList>
    </citation>
    <scope>NUCLEOTIDE SEQUENCE</scope>
    <source>
        <strain evidence="3">F60SS</strain>
    </source>
</reference>
<dbReference type="PANTHER" id="PTHR31672">
    <property type="entry name" value="BNACNNG10540D PROTEIN"/>
    <property type="match status" value="1"/>
</dbReference>
<dbReference type="Pfam" id="PF07734">
    <property type="entry name" value="FBA_1"/>
    <property type="match status" value="1"/>
</dbReference>
<reference evidence="3" key="1">
    <citation type="submission" date="2022-02" db="EMBL/GenBank/DDBJ databases">
        <authorList>
            <person name="Henning P.M."/>
            <person name="McCubbin A.G."/>
            <person name="Shore J.S."/>
        </authorList>
    </citation>
    <scope>NUCLEOTIDE SEQUENCE</scope>
    <source>
        <strain evidence="3">F60SS</strain>
        <tissue evidence="3">Leaves</tissue>
    </source>
</reference>
<protein>
    <recommendedName>
        <fullName evidence="5">F-box domain-containing protein</fullName>
    </recommendedName>
</protein>
<dbReference type="InterPro" id="IPR006527">
    <property type="entry name" value="F-box-assoc_dom_typ1"/>
</dbReference>
<feature type="domain" description="F-box" evidence="1">
    <location>
        <begin position="19"/>
        <end position="49"/>
    </location>
</feature>
<comment type="caution">
    <text evidence="3">The sequence shown here is derived from an EMBL/GenBank/DDBJ whole genome shotgun (WGS) entry which is preliminary data.</text>
</comment>
<dbReference type="PANTHER" id="PTHR31672:SF10">
    <property type="entry name" value="F-BOX DOMAIN-CONTAINING PROTEIN"/>
    <property type="match status" value="1"/>
</dbReference>
<dbReference type="Pfam" id="PF00646">
    <property type="entry name" value="F-box"/>
    <property type="match status" value="1"/>
</dbReference>
<evidence type="ECO:0008006" key="5">
    <source>
        <dbReference type="Google" id="ProtNLM"/>
    </source>
</evidence>
<dbReference type="SUPFAM" id="SSF81383">
    <property type="entry name" value="F-box domain"/>
    <property type="match status" value="1"/>
</dbReference>
<proteinExistence type="predicted"/>
<evidence type="ECO:0000259" key="2">
    <source>
        <dbReference type="Pfam" id="PF07734"/>
    </source>
</evidence>
<dbReference type="Proteomes" id="UP001141552">
    <property type="component" value="Unassembled WGS sequence"/>
</dbReference>
<keyword evidence="4" id="KW-1185">Reference proteome</keyword>
<dbReference type="InterPro" id="IPR017451">
    <property type="entry name" value="F-box-assoc_interact_dom"/>
</dbReference>
<dbReference type="InterPro" id="IPR036047">
    <property type="entry name" value="F-box-like_dom_sf"/>
</dbReference>
<dbReference type="InterPro" id="IPR050796">
    <property type="entry name" value="SCF_F-box_component"/>
</dbReference>
<dbReference type="AlphaFoldDB" id="A0A9Q0JBW3"/>
<gene>
    <name evidence="3" type="ORF">Tsubulata_029232</name>
</gene>
<evidence type="ECO:0000259" key="1">
    <source>
        <dbReference type="Pfam" id="PF00646"/>
    </source>
</evidence>